<evidence type="ECO:0000256" key="1">
    <source>
        <dbReference type="ARBA" id="ARBA00001576"/>
    </source>
</evidence>
<evidence type="ECO:0000256" key="4">
    <source>
        <dbReference type="ARBA" id="ARBA00022679"/>
    </source>
</evidence>
<reference evidence="10" key="1">
    <citation type="journal article" date="2010" name="PLoS Negl. Trop. Dis.">
        <title>The genome sequence of Trypanosoma brucei gambiense, causative agent of chronic human african trypanosomiasis.</title>
        <authorList>
            <person name="Jackson A.P."/>
            <person name="Sanders M."/>
            <person name="Berry A."/>
            <person name="McQuillan J."/>
            <person name="Aslett M.A."/>
            <person name="Quail M.A."/>
            <person name="Chukualim B."/>
            <person name="Capewell P."/>
            <person name="MacLeod A."/>
            <person name="Melville S.E."/>
            <person name="Gibson W."/>
            <person name="Barry J.D."/>
            <person name="Berriman M."/>
            <person name="Hertz-Fowler C."/>
        </authorList>
    </citation>
    <scope>NUCLEOTIDE SEQUENCE [LARGE SCALE GENOMIC DNA]</scope>
    <source>
        <strain evidence="10">MHOM/CI/86/DAL972</strain>
    </source>
</reference>
<dbReference type="GO" id="GO:0004555">
    <property type="term" value="F:alpha,alpha-trehalase activity"/>
    <property type="evidence" value="ECO:0007669"/>
    <property type="project" value="UniProtKB-EC"/>
</dbReference>
<dbReference type="Pfam" id="PF03636">
    <property type="entry name" value="Glyco_hydro_65N"/>
    <property type="match status" value="1"/>
</dbReference>
<name>D0A8S7_TRYB9</name>
<dbReference type="PANTHER" id="PTHR11051:SF8">
    <property type="entry name" value="PROTEIN-GLUCOSYLGALACTOSYLHYDROXYLYSINE GLUCOSIDASE"/>
    <property type="match status" value="1"/>
</dbReference>
<dbReference type="GO" id="GO:0030246">
    <property type="term" value="F:carbohydrate binding"/>
    <property type="evidence" value="ECO:0007669"/>
    <property type="project" value="InterPro"/>
</dbReference>
<feature type="domain" description="Glycoside hydrolase family 65 central catalytic" evidence="6">
    <location>
        <begin position="475"/>
        <end position="834"/>
    </location>
</feature>
<feature type="region of interest" description="Disordered" evidence="5">
    <location>
        <begin position="114"/>
        <end position="135"/>
    </location>
</feature>
<evidence type="ECO:0000259" key="6">
    <source>
        <dbReference type="Pfam" id="PF03632"/>
    </source>
</evidence>
<dbReference type="VEuPathDB" id="TriTrypDB:Tbg972.11.11970"/>
<dbReference type="Gene3D" id="2.70.98.40">
    <property type="entry name" value="Glycoside hydrolase, family 65, N-terminal domain"/>
    <property type="match status" value="1"/>
</dbReference>
<dbReference type="InterPro" id="IPR023214">
    <property type="entry name" value="HAD_sf"/>
</dbReference>
<keyword evidence="4" id="KW-0808">Transferase</keyword>
<dbReference type="RefSeq" id="XP_011780342.1">
    <property type="nucleotide sequence ID" value="XM_011782040.1"/>
</dbReference>
<dbReference type="GO" id="GO:0016758">
    <property type="term" value="F:hexosyltransferase activity"/>
    <property type="evidence" value="ECO:0007669"/>
    <property type="project" value="UniProtKB-ARBA"/>
</dbReference>
<dbReference type="Gene3D" id="1.50.10.10">
    <property type="match status" value="1"/>
</dbReference>
<comment type="similarity">
    <text evidence="2">Belongs to the glycosyl hydrolase 65 family.</text>
</comment>
<dbReference type="Pfam" id="PF03632">
    <property type="entry name" value="Glyco_hydro_65m"/>
    <property type="match status" value="1"/>
</dbReference>
<feature type="domain" description="Glycoside hydrolase family 65 N-terminal" evidence="8">
    <location>
        <begin position="41"/>
        <end position="310"/>
    </location>
</feature>
<evidence type="ECO:0000313" key="9">
    <source>
        <dbReference type="EMBL" id="CBH18078.1"/>
    </source>
</evidence>
<evidence type="ECO:0000256" key="3">
    <source>
        <dbReference type="ARBA" id="ARBA00022676"/>
    </source>
</evidence>
<accession>D0A8S7</accession>
<evidence type="ECO:0000256" key="2">
    <source>
        <dbReference type="ARBA" id="ARBA00006768"/>
    </source>
</evidence>
<dbReference type="InterPro" id="IPR005196">
    <property type="entry name" value="Glyco_hydro_65_N"/>
</dbReference>
<dbReference type="Pfam" id="PF03633">
    <property type="entry name" value="Glyco_hydro_65C"/>
    <property type="match status" value="1"/>
</dbReference>
<dbReference type="Proteomes" id="UP000002316">
    <property type="component" value="Chromosome 11"/>
</dbReference>
<evidence type="ECO:0000256" key="5">
    <source>
        <dbReference type="SAM" id="MobiDB-lite"/>
    </source>
</evidence>
<dbReference type="Gene3D" id="1.10.150.240">
    <property type="entry name" value="Putative phosphatase, domain 2"/>
    <property type="match status" value="1"/>
</dbReference>
<gene>
    <name evidence="9" type="ORF">TbgDal_XI11970</name>
</gene>
<dbReference type="CAZy" id="GH65">
    <property type="family name" value="Glycoside Hydrolase Family 65"/>
</dbReference>
<dbReference type="InterPro" id="IPR037018">
    <property type="entry name" value="GH65_N"/>
</dbReference>
<dbReference type="SUPFAM" id="SSF48208">
    <property type="entry name" value="Six-hairpin glycosidases"/>
    <property type="match status" value="1"/>
</dbReference>
<dbReference type="OrthoDB" id="200349at2759"/>
<proteinExistence type="inferred from homology"/>
<dbReference type="GeneID" id="23866351"/>
<evidence type="ECO:0000313" key="10">
    <source>
        <dbReference type="Proteomes" id="UP000002316"/>
    </source>
</evidence>
<dbReference type="InterPro" id="IPR008928">
    <property type="entry name" value="6-hairpin_glycosidase_sf"/>
</dbReference>
<dbReference type="AlphaFoldDB" id="D0A8S7"/>
<dbReference type="KEGG" id="tbg:TbgDal_XI11970"/>
<dbReference type="FunFam" id="2.60.420.10:FF:000001">
    <property type="entry name" value="Family 65 glycosyl hydrolase"/>
    <property type="match status" value="1"/>
</dbReference>
<keyword evidence="9" id="KW-0378">Hydrolase</keyword>
<evidence type="ECO:0000259" key="8">
    <source>
        <dbReference type="Pfam" id="PF03636"/>
    </source>
</evidence>
<protein>
    <submittedName>
        <fullName evidence="9">Glycosyl hydrolase, putative</fullName>
    </submittedName>
</protein>
<dbReference type="Gene3D" id="3.40.50.1000">
    <property type="entry name" value="HAD superfamily/HAD-like"/>
    <property type="match status" value="1"/>
</dbReference>
<dbReference type="EMBL" id="FN554974">
    <property type="protein sequence ID" value="CBH18078.1"/>
    <property type="molecule type" value="Genomic_DNA"/>
</dbReference>
<dbReference type="FunFam" id="3.40.50.1000:FF:000309">
    <property type="entry name" value="Glycosyl hydrolase, putative"/>
    <property type="match status" value="1"/>
</dbReference>
<dbReference type="PANTHER" id="PTHR11051">
    <property type="entry name" value="GLYCOSYL HYDROLASE-RELATED"/>
    <property type="match status" value="1"/>
</dbReference>
<dbReference type="InterPro" id="IPR023198">
    <property type="entry name" value="PGP-like_dom2"/>
</dbReference>
<dbReference type="InterPro" id="IPR011013">
    <property type="entry name" value="Gal_mutarotase_sf_dom"/>
</dbReference>
<dbReference type="InterPro" id="IPR012341">
    <property type="entry name" value="6hp_glycosidase-like_sf"/>
</dbReference>
<evidence type="ECO:0000259" key="7">
    <source>
        <dbReference type="Pfam" id="PF03633"/>
    </source>
</evidence>
<organism evidence="9 10">
    <name type="scientific">Trypanosoma brucei gambiense (strain MHOM/CI/86/DAL972)</name>
    <dbReference type="NCBI Taxonomy" id="679716"/>
    <lineage>
        <taxon>Eukaryota</taxon>
        <taxon>Discoba</taxon>
        <taxon>Euglenozoa</taxon>
        <taxon>Kinetoplastea</taxon>
        <taxon>Metakinetoplastina</taxon>
        <taxon>Trypanosomatida</taxon>
        <taxon>Trypanosomatidae</taxon>
        <taxon>Trypanosoma</taxon>
    </lineage>
</organism>
<keyword evidence="3" id="KW-0328">Glycosyltransferase</keyword>
<dbReference type="GO" id="GO:0016052">
    <property type="term" value="P:carbohydrate catabolic process"/>
    <property type="evidence" value="ECO:0007669"/>
    <property type="project" value="UniProtKB-ARBA"/>
</dbReference>
<feature type="region of interest" description="Disordered" evidence="5">
    <location>
        <begin position="1184"/>
        <end position="1208"/>
    </location>
</feature>
<dbReference type="InterPro" id="IPR005194">
    <property type="entry name" value="Glyco_hydro_65_C"/>
</dbReference>
<dbReference type="InterPro" id="IPR036412">
    <property type="entry name" value="HAD-like_sf"/>
</dbReference>
<dbReference type="SUPFAM" id="SSF56784">
    <property type="entry name" value="HAD-like"/>
    <property type="match status" value="1"/>
</dbReference>
<dbReference type="InterPro" id="IPR005195">
    <property type="entry name" value="Glyco_hydro_65_M"/>
</dbReference>
<sequence>MSSRDLRGRACSNSTAASASRLLCLPWELVEVELPKEMDVPVSESLFSVGNGRVTVRGYTEESLVAPPYSRGTNSHDIAIRSPVVSLYGGIGNDVIKVGNRSLSNSHLLGNPSSPVRCDSLPTEGHPTASKEWKPPERTLRGTYVNGICEELLLTHHQQQRAFTVGTCARESFLVCAPDAFCIDVFVGGEHVNSETGIILSHRRTLDYHTGELRRHLVWQSRSNGHEVTIESSRIVSLTRRSIAAVKYSVSAKNVSNTNIRIVSRTIVPSGVRQHLKIENVMTRRTLHDASTAVLVRTRNSCKRLVVAEFEACRSTHYELINTQSVPTFSTVTSAVGAHGANTPPCVVAADASLAAGRTPLASPKPMAQPQPQPTPSLTFLAPKCSEIRNGAETIYTSVIRESTRFELTKYIAFLVDEDAAPEDICDLGIHRAREAAAVTYEAICREQLDVLSNFWERGNVHIKASGPSLESAVRFNMLHLLMSSGGLQIQSHPSRGFMSQLQGGMHQWDVDAFIVPFFSHVRPEVARGLLQFRIDTLPQARSLAADVDLPRGALYPQRTVNGLESNPPPFCAAFLFTNAVVAYGMKQYITATNDFSILPQGGADVLFSTALIWLIWGTWDKAEFHVRSVGGPDDYSCLGDNNYFTNLMAKFHMQWAVQIAASMQRDYPNEWEGVKERCQLTDDDLAMMDKAAAKVVLVFDAKNRVHPVDQLFMRKKKWKFDELKKKKSLLFRTFDPSVVYRHQVCRIPDVVLASLLLPEKCTKDEVRANYNFYEPITTSDCSLTSMIFSIIAIQLDMLDKGMHYFHQSLFNDIENALGNTARGIHCSSAAGSWWCLTVGFGGMRVVDDTLHFNPVLPDAWEEYQFFVRHHGCLIKVLITRRMVTYTAVEGCFDRCGLPIYHTETNTIHLKEGMSESVRLYRDVRVFDFDCVVFNLDSLIEDLEDHHYRAWKQTLEKYLHEMGQTSFVLTEDIYLAYLKNGNSFTSSQRLLAKNGITNIPPGCPDDTVETDTVYGLLQRKRHNFRVQIREEGLKVNKGALHLMAELRQNGISIGCVTDSKSGQWMLRRVPQVMCLIDRCIDGSDGEVLSLCWRPEVDYFCSLCKQLNTSFERTIVIMRGIGGFSKSALEQFKLVVDVQRDAEYVPGGVHPVNVPCMSVLTLGKLDEYASKRKLVAVAGDVDRPATAPNNMEGAPPDQLERVTTTLPAT</sequence>
<comment type="catalytic activity">
    <reaction evidence="1">
        <text>alpha,alpha-trehalose + H2O = alpha-D-glucose + beta-D-glucose</text>
        <dbReference type="Rhea" id="RHEA:32675"/>
        <dbReference type="ChEBI" id="CHEBI:15377"/>
        <dbReference type="ChEBI" id="CHEBI:15903"/>
        <dbReference type="ChEBI" id="CHEBI:16551"/>
        <dbReference type="ChEBI" id="CHEBI:17925"/>
        <dbReference type="EC" id="3.2.1.28"/>
    </reaction>
</comment>
<feature type="domain" description="Glycoside hydrolase family 65 C-terminal" evidence="7">
    <location>
        <begin position="844"/>
        <end position="891"/>
    </location>
</feature>
<dbReference type="SUPFAM" id="SSF74650">
    <property type="entry name" value="Galactose mutarotase-like"/>
    <property type="match status" value="1"/>
</dbReference>
<dbReference type="Gene3D" id="2.60.420.10">
    <property type="entry name" value="Maltose phosphorylase, domain 3"/>
    <property type="match status" value="1"/>
</dbReference>